<gene>
    <name evidence="4" type="ORF">MARA_36150</name>
</gene>
<evidence type="ECO:0000256" key="1">
    <source>
        <dbReference type="SAM" id="MobiDB-lite"/>
    </source>
</evidence>
<feature type="compositionally biased region" description="Pro residues" evidence="1">
    <location>
        <begin position="360"/>
        <end position="408"/>
    </location>
</feature>
<dbReference type="Proteomes" id="UP000467428">
    <property type="component" value="Chromosome"/>
</dbReference>
<reference evidence="4 5" key="1">
    <citation type="journal article" date="2019" name="Emerg. Microbes Infect.">
        <title>Comprehensive subspecies identification of 175 nontuberculous mycobacteria species based on 7547 genomic profiles.</title>
        <authorList>
            <person name="Matsumoto Y."/>
            <person name="Kinjo T."/>
            <person name="Motooka D."/>
            <person name="Nabeya D."/>
            <person name="Jung N."/>
            <person name="Uechi K."/>
            <person name="Horii T."/>
            <person name="Iida T."/>
            <person name="Fujita J."/>
            <person name="Nakamura S."/>
        </authorList>
    </citation>
    <scope>NUCLEOTIDE SEQUENCE [LARGE SCALE GENOMIC DNA]</scope>
    <source>
        <strain evidence="4 5">JCM 18538</strain>
    </source>
</reference>
<keyword evidence="5" id="KW-1185">Reference proteome</keyword>
<evidence type="ECO:0000313" key="4">
    <source>
        <dbReference type="EMBL" id="BBY50147.1"/>
    </source>
</evidence>
<feature type="domain" description="Septum formation-related" evidence="3">
    <location>
        <begin position="125"/>
        <end position="290"/>
    </location>
</feature>
<keyword evidence="2" id="KW-1133">Transmembrane helix</keyword>
<dbReference type="Pfam" id="PF13845">
    <property type="entry name" value="Septum_form"/>
    <property type="match status" value="1"/>
</dbReference>
<name>A0A7I7RZZ0_9MYCO</name>
<feature type="compositionally biased region" description="Pro residues" evidence="1">
    <location>
        <begin position="316"/>
        <end position="343"/>
    </location>
</feature>
<protein>
    <recommendedName>
        <fullName evidence="3">Septum formation-related domain-containing protein</fullName>
    </recommendedName>
</protein>
<keyword evidence="2" id="KW-0812">Transmembrane</keyword>
<accession>A0A7I7RZZ0</accession>
<evidence type="ECO:0000259" key="3">
    <source>
        <dbReference type="Pfam" id="PF13845"/>
    </source>
</evidence>
<feature type="transmembrane region" description="Helical" evidence="2">
    <location>
        <begin position="44"/>
        <end position="62"/>
    </location>
</feature>
<feature type="region of interest" description="Disordered" evidence="1">
    <location>
        <begin position="289"/>
        <end position="436"/>
    </location>
</feature>
<dbReference type="AlphaFoldDB" id="A0A7I7RZZ0"/>
<dbReference type="EMBL" id="AP022593">
    <property type="protein sequence ID" value="BBY50147.1"/>
    <property type="molecule type" value="Genomic_DNA"/>
</dbReference>
<feature type="compositionally biased region" description="Low complexity" evidence="1">
    <location>
        <begin position="350"/>
        <end position="359"/>
    </location>
</feature>
<keyword evidence="2" id="KW-0472">Membrane</keyword>
<geneLocation type="plasmid" evidence="5">
    <name>pjcm18538 dna</name>
</geneLocation>
<feature type="compositionally biased region" description="Pro residues" evidence="1">
    <location>
        <begin position="421"/>
        <end position="436"/>
    </location>
</feature>
<organism evidence="4 5">
    <name type="scientific">Mycolicibacterium arabiense</name>
    <dbReference type="NCBI Taxonomy" id="1286181"/>
    <lineage>
        <taxon>Bacteria</taxon>
        <taxon>Bacillati</taxon>
        <taxon>Actinomycetota</taxon>
        <taxon>Actinomycetes</taxon>
        <taxon>Mycobacteriales</taxon>
        <taxon>Mycobacteriaceae</taxon>
        <taxon>Mycolicibacterium</taxon>
    </lineage>
</organism>
<proteinExistence type="predicted"/>
<dbReference type="InterPro" id="IPR026004">
    <property type="entry name" value="Septum_form"/>
</dbReference>
<evidence type="ECO:0000313" key="5">
    <source>
        <dbReference type="Proteomes" id="UP000467428"/>
    </source>
</evidence>
<dbReference type="KEGG" id="marz:MARA_36150"/>
<dbReference type="RefSeq" id="WP_163919665.1">
    <property type="nucleotide sequence ID" value="NZ_AP022593.1"/>
</dbReference>
<evidence type="ECO:0000256" key="2">
    <source>
        <dbReference type="SAM" id="Phobius"/>
    </source>
</evidence>
<sequence>MKDSDLHTALAALERRRALCSGTQAEASTASPCASATARTNKRAALGLVLMALLAGAVFQLSSPDSAVRNLAGGDTRAAKVFGNAESGTCLGWPPDEPDKPSFVQCSSDHMFEVAKSVDMGNFAEPCQRAVSEYLGAKYDPNSKFTISVLWAGDAEAPPADRNLLCGLQLLGPGGKPVPFKGTVAELDQSKVWPPGTCLGVDEASNRPTDALVDCAEPHAAEVAGAVSLAGRFPAAFPDESEQESFIRDECTRIADAYLPPGGLAEAGLAVDFMPLARTSWDAGSRQVSCNVTRPAGPDWTPLTGRVGRQEGDVPPAAPPPPPPPPPPSAPAPAPVEAPPPVYTEPLAPAPVAGPAESVAPPPAETPPPPPPSESTAPPPPSESPTLGPPPGPPASEIPPPAPEPPPANVLEIPGLAPITLPGPPPPPAPAPAPPA</sequence>